<reference evidence="2" key="1">
    <citation type="submission" date="2017-01" db="EMBL/GenBank/DDBJ databases">
        <title>Genome Analysis of Deinococcus marmoris KOPRI26562.</title>
        <authorList>
            <person name="Kim J.H."/>
            <person name="Oh H.-M."/>
        </authorList>
    </citation>
    <scope>NUCLEOTIDE SEQUENCE [LARGE SCALE GENOMIC DNA]</scope>
    <source>
        <strain evidence="2">PAMC 26633</strain>
    </source>
</reference>
<comment type="caution">
    <text evidence="1">The sequence shown here is derived from an EMBL/GenBank/DDBJ whole genome shotgun (WGS) entry which is preliminary data.</text>
</comment>
<dbReference type="AlphaFoldDB" id="A0A226WYH7"/>
<name>A0A226WYH7_CABSO</name>
<organism evidence="1 2">
    <name type="scientific">Caballeronia sordidicola</name>
    <name type="common">Burkholderia sordidicola</name>
    <dbReference type="NCBI Taxonomy" id="196367"/>
    <lineage>
        <taxon>Bacteria</taxon>
        <taxon>Pseudomonadati</taxon>
        <taxon>Pseudomonadota</taxon>
        <taxon>Betaproteobacteria</taxon>
        <taxon>Burkholderiales</taxon>
        <taxon>Burkholderiaceae</taxon>
        <taxon>Caballeronia</taxon>
    </lineage>
</organism>
<sequence length="54" mass="6223">MISVGFERSSGATYADWRFYFEIGDNFIAEVASMRERPERSYEAVTGEHRTAEV</sequence>
<dbReference type="EMBL" id="MTHB01000133">
    <property type="protein sequence ID" value="OXC76232.1"/>
    <property type="molecule type" value="Genomic_DNA"/>
</dbReference>
<protein>
    <submittedName>
        <fullName evidence="1">Uncharacterized protein</fullName>
    </submittedName>
</protein>
<evidence type="ECO:0000313" key="2">
    <source>
        <dbReference type="Proteomes" id="UP000214720"/>
    </source>
</evidence>
<proteinExistence type="predicted"/>
<gene>
    <name evidence="1" type="ORF">BSU04_22830</name>
</gene>
<accession>A0A226WYH7</accession>
<dbReference type="Proteomes" id="UP000214720">
    <property type="component" value="Unassembled WGS sequence"/>
</dbReference>
<evidence type="ECO:0000313" key="1">
    <source>
        <dbReference type="EMBL" id="OXC76232.1"/>
    </source>
</evidence>